<protein>
    <submittedName>
        <fullName evidence="2">ATP synthase F0 subunit b</fullName>
    </submittedName>
</protein>
<keyword evidence="1" id="KW-1133">Transmembrane helix</keyword>
<feature type="transmembrane region" description="Helical" evidence="1">
    <location>
        <begin position="6"/>
        <end position="24"/>
    </location>
</feature>
<reference evidence="2" key="1">
    <citation type="journal article" date="2020" name="J. Eukaryot. Microbiol.">
        <title>High Sequence Divergence but Limited Architectural Rearrangements in Organelle Genomes of Cyanophora (Glaucophyta) Species.</title>
        <authorList>
            <person name="Russell S."/>
            <person name="Jackson C."/>
            <person name="Reyes-Prieto A."/>
        </authorList>
    </citation>
    <scope>NUCLEOTIDE SEQUENCE</scope>
    <source>
        <strain evidence="2">UTEX LB 2766</strain>
    </source>
</reference>
<geneLocation type="mitochondrion" evidence="2"/>
<accession>A0A873WYP3</accession>
<sequence>MNLKSLIYKLVSNFFIPVFIFSIFAKEIFVLQEEIIVLICFFIVLYYAIRVLNIPQEIKFNLETQRIKIIITVLYKLITIIYTKKQLTLLENNSSNYNKNLYSKIQLEDISLYMSNSLQSQFVESLINNEVHVQNKYNELVFKKKEKNLELIQQIIHNIYS</sequence>
<dbReference type="RefSeq" id="YP_010041704.1">
    <property type="nucleotide sequence ID" value="NC_054207.1"/>
</dbReference>
<keyword evidence="1" id="KW-0812">Transmembrane</keyword>
<feature type="transmembrane region" description="Helical" evidence="1">
    <location>
        <begin position="36"/>
        <end position="54"/>
    </location>
</feature>
<keyword evidence="2" id="KW-0496">Mitochondrion</keyword>
<gene>
    <name evidence="2" type="primary">atp4</name>
</gene>
<proteinExistence type="predicted"/>
<keyword evidence="1" id="KW-0472">Membrane</keyword>
<evidence type="ECO:0000313" key="2">
    <source>
        <dbReference type="EMBL" id="QPB15020.1"/>
    </source>
</evidence>
<dbReference type="AlphaFoldDB" id="A0A873WYP3"/>
<evidence type="ECO:0000256" key="1">
    <source>
        <dbReference type="SAM" id="Phobius"/>
    </source>
</evidence>
<dbReference type="GeneID" id="63648280"/>
<name>A0A873WYP3_9EUKA</name>
<dbReference type="EMBL" id="MT919636">
    <property type="protein sequence ID" value="QPB15020.1"/>
    <property type="molecule type" value="Genomic_DNA"/>
</dbReference>
<reference evidence="2" key="2">
    <citation type="submission" date="2020-08" db="EMBL/GenBank/DDBJ databases">
        <authorList>
            <person name="Russell S.R."/>
            <person name="Jackson C."/>
            <person name="Reyes-Prieto A."/>
        </authorList>
    </citation>
    <scope>NUCLEOTIDE SEQUENCE</scope>
    <source>
        <strain evidence="2">UTEX LB 2766</strain>
    </source>
</reference>
<organism evidence="2">
    <name type="scientific">Cyanophora biloba</name>
    <dbReference type="NCBI Taxonomy" id="1489483"/>
    <lineage>
        <taxon>Eukaryota</taxon>
        <taxon>Glaucocystophyceae</taxon>
        <taxon>Cyanophorales</taxon>
        <taxon>Cyanophoraceae</taxon>
        <taxon>Cyanophora</taxon>
    </lineage>
</organism>